<evidence type="ECO:0000256" key="1">
    <source>
        <dbReference type="ARBA" id="ARBA00000971"/>
    </source>
</evidence>
<evidence type="ECO:0000313" key="19">
    <source>
        <dbReference type="Proteomes" id="UP001274896"/>
    </source>
</evidence>
<feature type="chain" id="PRO_5042020624" description="peptidylprolyl isomerase" evidence="15">
    <location>
        <begin position="27"/>
        <end position="1002"/>
    </location>
</feature>
<feature type="domain" description="PPIase FKBP-type" evidence="16">
    <location>
        <begin position="732"/>
        <end position="798"/>
    </location>
</feature>
<evidence type="ECO:0000256" key="15">
    <source>
        <dbReference type="SAM" id="SignalP"/>
    </source>
</evidence>
<feature type="compositionally biased region" description="Basic and acidic residues" evidence="14">
    <location>
        <begin position="410"/>
        <end position="450"/>
    </location>
</feature>
<keyword evidence="7" id="KW-0256">Endoplasmic reticulum</keyword>
<dbReference type="InterPro" id="IPR046357">
    <property type="entry name" value="PPIase_dom_sf"/>
</dbReference>
<evidence type="ECO:0000256" key="11">
    <source>
        <dbReference type="ARBA" id="ARBA00023235"/>
    </source>
</evidence>
<dbReference type="PROSITE" id="PS00018">
    <property type="entry name" value="EF_HAND_1"/>
    <property type="match status" value="1"/>
</dbReference>
<dbReference type="Pfam" id="PF25787">
    <property type="entry name" value="HTH_SB"/>
    <property type="match status" value="1"/>
</dbReference>
<dbReference type="InterPro" id="IPR057667">
    <property type="entry name" value="HTH_SB"/>
</dbReference>
<evidence type="ECO:0000256" key="6">
    <source>
        <dbReference type="ARBA" id="ARBA00022737"/>
    </source>
</evidence>
<dbReference type="GO" id="GO:0006313">
    <property type="term" value="P:DNA transposition"/>
    <property type="evidence" value="ECO:0007669"/>
    <property type="project" value="InterPro"/>
</dbReference>
<keyword evidence="4" id="KW-0479">Metal-binding</keyword>
<feature type="signal peptide" evidence="15">
    <location>
        <begin position="1"/>
        <end position="26"/>
    </location>
</feature>
<feature type="domain" description="PPIase FKBP-type" evidence="16">
    <location>
        <begin position="821"/>
        <end position="909"/>
    </location>
</feature>
<comment type="catalytic activity">
    <reaction evidence="1 13">
        <text>[protein]-peptidylproline (omega=180) = [protein]-peptidylproline (omega=0)</text>
        <dbReference type="Rhea" id="RHEA:16237"/>
        <dbReference type="Rhea" id="RHEA-COMP:10747"/>
        <dbReference type="Rhea" id="RHEA-COMP:10748"/>
        <dbReference type="ChEBI" id="CHEBI:83833"/>
        <dbReference type="ChEBI" id="CHEBI:83834"/>
        <dbReference type="EC" id="5.2.1.8"/>
    </reaction>
</comment>
<dbReference type="PANTHER" id="PTHR46046">
    <property type="entry name" value="PEPTIDYLPROLYL ISOMERASE"/>
    <property type="match status" value="1"/>
</dbReference>
<reference evidence="18" key="1">
    <citation type="submission" date="2023-06" db="EMBL/GenBank/DDBJ databases">
        <title>Male Hemibagrus guttatus genome.</title>
        <authorList>
            <person name="Bian C."/>
        </authorList>
    </citation>
    <scope>NUCLEOTIDE SEQUENCE</scope>
    <source>
        <strain evidence="18">Male_cb2023</strain>
        <tissue evidence="18">Muscle</tissue>
    </source>
</reference>
<dbReference type="Gene3D" id="1.10.238.10">
    <property type="entry name" value="EF-hand"/>
    <property type="match status" value="1"/>
</dbReference>
<feature type="domain" description="EF-hand" evidence="17">
    <location>
        <begin position="920"/>
        <end position="955"/>
    </location>
</feature>
<evidence type="ECO:0000259" key="16">
    <source>
        <dbReference type="PROSITE" id="PS50059"/>
    </source>
</evidence>
<dbReference type="GO" id="GO:0003755">
    <property type="term" value="F:peptidyl-prolyl cis-trans isomerase activity"/>
    <property type="evidence" value="ECO:0007669"/>
    <property type="project" value="UniProtKB-KW"/>
</dbReference>
<keyword evidence="10" id="KW-0325">Glycoprotein</keyword>
<organism evidence="18 19">
    <name type="scientific">Hemibagrus guttatus</name>
    <dbReference type="NCBI Taxonomy" id="175788"/>
    <lineage>
        <taxon>Eukaryota</taxon>
        <taxon>Metazoa</taxon>
        <taxon>Chordata</taxon>
        <taxon>Craniata</taxon>
        <taxon>Vertebrata</taxon>
        <taxon>Euteleostomi</taxon>
        <taxon>Actinopterygii</taxon>
        <taxon>Neopterygii</taxon>
        <taxon>Teleostei</taxon>
        <taxon>Ostariophysi</taxon>
        <taxon>Siluriformes</taxon>
        <taxon>Bagridae</taxon>
        <taxon>Hemibagrus</taxon>
    </lineage>
</organism>
<feature type="compositionally biased region" description="Basic and acidic residues" evidence="14">
    <location>
        <begin position="337"/>
        <end position="393"/>
    </location>
</feature>
<dbReference type="Proteomes" id="UP001274896">
    <property type="component" value="Unassembled WGS sequence"/>
</dbReference>
<dbReference type="InterPro" id="IPR009057">
    <property type="entry name" value="Homeodomain-like_sf"/>
</dbReference>
<dbReference type="GO" id="GO:0005783">
    <property type="term" value="C:endoplasmic reticulum"/>
    <property type="evidence" value="ECO:0007669"/>
    <property type="project" value="UniProtKB-SubCell"/>
</dbReference>
<dbReference type="GO" id="GO:0003677">
    <property type="term" value="F:DNA binding"/>
    <property type="evidence" value="ECO:0007669"/>
    <property type="project" value="InterPro"/>
</dbReference>
<dbReference type="PROSITE" id="PS51257">
    <property type="entry name" value="PROKAR_LIPOPROTEIN"/>
    <property type="match status" value="1"/>
</dbReference>
<comment type="subcellular location">
    <subcellularLocation>
        <location evidence="2">Endoplasmic reticulum</location>
    </subcellularLocation>
</comment>
<dbReference type="EMBL" id="JAUCMX010000024">
    <property type="protein sequence ID" value="KAK3511684.1"/>
    <property type="molecule type" value="Genomic_DNA"/>
</dbReference>
<dbReference type="SUPFAM" id="SSF47473">
    <property type="entry name" value="EF-hand"/>
    <property type="match status" value="1"/>
</dbReference>
<feature type="region of interest" description="Disordered" evidence="14">
    <location>
        <begin position="309"/>
        <end position="546"/>
    </location>
</feature>
<evidence type="ECO:0000256" key="10">
    <source>
        <dbReference type="ARBA" id="ARBA00023180"/>
    </source>
</evidence>
<keyword evidence="8" id="KW-0106">Calcium</keyword>
<dbReference type="GO" id="GO:0015074">
    <property type="term" value="P:DNA integration"/>
    <property type="evidence" value="ECO:0007669"/>
    <property type="project" value="InterPro"/>
</dbReference>
<evidence type="ECO:0000256" key="14">
    <source>
        <dbReference type="SAM" id="MobiDB-lite"/>
    </source>
</evidence>
<dbReference type="Gene3D" id="1.10.10.10">
    <property type="entry name" value="Winged helix-like DNA-binding domain superfamily/Winged helix DNA-binding domain"/>
    <property type="match status" value="1"/>
</dbReference>
<evidence type="ECO:0000259" key="17">
    <source>
        <dbReference type="PROSITE" id="PS50222"/>
    </source>
</evidence>
<evidence type="ECO:0000256" key="4">
    <source>
        <dbReference type="ARBA" id="ARBA00022723"/>
    </source>
</evidence>
<evidence type="ECO:0000256" key="9">
    <source>
        <dbReference type="ARBA" id="ARBA00023110"/>
    </source>
</evidence>
<dbReference type="InterPro" id="IPR036388">
    <property type="entry name" value="WH-like_DNA-bd_sf"/>
</dbReference>
<evidence type="ECO:0000256" key="13">
    <source>
        <dbReference type="PROSITE-ProRule" id="PRU00277"/>
    </source>
</evidence>
<proteinExistence type="predicted"/>
<dbReference type="Gene3D" id="3.10.50.40">
    <property type="match status" value="5"/>
</dbReference>
<comment type="function">
    <text evidence="12">PPIases accelerate the folding of proteins during protein synthesis.</text>
</comment>
<feature type="compositionally biased region" description="Basic residues" evidence="14">
    <location>
        <begin position="516"/>
        <end position="528"/>
    </location>
</feature>
<dbReference type="PANTHER" id="PTHR46046:SF2">
    <property type="entry name" value="PEPTIDYL-PROLYL CIS-TRANS ISOMERASE FKBP9"/>
    <property type="match status" value="1"/>
</dbReference>
<feature type="domain" description="PPIase FKBP-type" evidence="16">
    <location>
        <begin position="166"/>
        <end position="254"/>
    </location>
</feature>
<keyword evidence="19" id="KW-1185">Reference proteome</keyword>
<dbReference type="Pfam" id="PF01498">
    <property type="entry name" value="HTH_Tnp_Tc3_2"/>
    <property type="match status" value="1"/>
</dbReference>
<evidence type="ECO:0000256" key="2">
    <source>
        <dbReference type="ARBA" id="ARBA00004240"/>
    </source>
</evidence>
<evidence type="ECO:0000256" key="8">
    <source>
        <dbReference type="ARBA" id="ARBA00022837"/>
    </source>
</evidence>
<keyword evidence="6" id="KW-0677">Repeat</keyword>
<keyword evidence="11 13" id="KW-0413">Isomerase</keyword>
<dbReference type="Pfam" id="PF00254">
    <property type="entry name" value="FKBP_C"/>
    <property type="match status" value="5"/>
</dbReference>
<dbReference type="InterPro" id="IPR001179">
    <property type="entry name" value="PPIase_FKBP_dom"/>
</dbReference>
<gene>
    <name evidence="18" type="ORF">QTP70_014542</name>
</gene>
<sequence length="1002" mass="112544">MEKERKMIHLTVRMIFLAFLVTFVACNAPPVPLDDIIIEKTFIPERCNRTVKSGDFVRYHYHGMFPDGKKFDSSYDRGSTYNVYVGRKQLIAGMDKALLGMCVNERRLVKIPPQLAYGKDGYGDIIPADSILHFDVLLLDIWNTEDKVQIQTYHMPEKCGRTVQISDYVRYHYNGTLLDGTLFDSSHTRMRTYDTYVGIGWLIAGMDQGLLGMCVGEKRIITMPPVLGYGEHGDGSDIPAQASLVFDVVLLDLHNPKDEITVEVQSMPDSCQRKSKEGDFMRYHYNGTLLDGTQFDSSVNPYPSPKVWKGFGSGETQKGARSMERQVGGEQGARQGKWGERGARQGKWGERGARRGKRGERGARRGKRGERGARRGKWGERGARRGKWGERGARQQGQRVPSDVYSRAAEPSDVHRRAVEPSDVHRRAAEPSDVHRRAAEPSDVHRRAEVPSDDLSPAGAEHPQREGGRETGAAGNLLRRQIVRRHPPRSIGSGATSPTGTEAERVPAKQNQTGHILRRREVRRHPPRRTGSGATSPTGTEAERVPAKRRKIRLDPHWSRKKVHGRQKTNIPKKTGAAVMAKTKELIEDLRLRIVAAHKSGKGYKTISKCFEVPVATVQSIIKKYKMFHTVKNLRGRGRKPKVTPVLARRIVREVKKNPRITTKAILMNLGSAGGKISRQTVQWTLHTAGFHGRRTRRTPLLQIRHTKARLAFANAHLDKEEDFWSSVLCYSRNHTYDTYIGKGYVIAGMDQGLLGVCVGERRRVIIPPHLAYGEEGTGTKIPGSAVLVFDIHIIDFHNPSDTVQITSEKPEKCTYTTKRGDFVKYHYNASLMDGTYIDASYKYGKTYDVVLGAGQVILGMEQALLEMCVGEKRKVVVPPHLGYGERGVDGEVPGSAVLVFDIELIGVEEGLPEGYMFIWNNEVSPDLFSEMDKNKDLQVDPTEFSDYILLQVEEGKGRLAPGFDSQHIIKNMYNNQDRNKDGRITEEEFKLKADEAAHDEL</sequence>
<evidence type="ECO:0000313" key="18">
    <source>
        <dbReference type="EMBL" id="KAK3511684.1"/>
    </source>
</evidence>
<dbReference type="InterPro" id="IPR018247">
    <property type="entry name" value="EF_Hand_1_Ca_BS"/>
</dbReference>
<name>A0AAE0Q153_9TELE</name>
<evidence type="ECO:0000256" key="7">
    <source>
        <dbReference type="ARBA" id="ARBA00022824"/>
    </source>
</evidence>
<protein>
    <recommendedName>
        <fullName evidence="3 13">peptidylprolyl isomerase</fullName>
        <ecNumber evidence="3 13">5.2.1.8</ecNumber>
    </recommendedName>
</protein>
<dbReference type="PROSITE" id="PS50222">
    <property type="entry name" value="EF_HAND_2"/>
    <property type="match status" value="2"/>
</dbReference>
<feature type="domain" description="PPIase FKBP-type" evidence="16">
    <location>
        <begin position="54"/>
        <end position="142"/>
    </location>
</feature>
<dbReference type="InterPro" id="IPR002048">
    <property type="entry name" value="EF_hand_dom"/>
</dbReference>
<dbReference type="InterPro" id="IPR051989">
    <property type="entry name" value="FKBP-like_isomerase"/>
</dbReference>
<dbReference type="InterPro" id="IPR002492">
    <property type="entry name" value="Transposase_Tc1-like"/>
</dbReference>
<comment type="caution">
    <text evidence="18">The sequence shown here is derived from an EMBL/GenBank/DDBJ whole genome shotgun (WGS) entry which is preliminary data.</text>
</comment>
<dbReference type="SUPFAM" id="SSF54534">
    <property type="entry name" value="FKBP-like"/>
    <property type="match status" value="5"/>
</dbReference>
<dbReference type="AlphaFoldDB" id="A0AAE0Q153"/>
<feature type="domain" description="EF-hand" evidence="17">
    <location>
        <begin position="965"/>
        <end position="1000"/>
    </location>
</feature>
<dbReference type="InterPro" id="IPR011992">
    <property type="entry name" value="EF-hand-dom_pair"/>
</dbReference>
<evidence type="ECO:0000256" key="3">
    <source>
        <dbReference type="ARBA" id="ARBA00013194"/>
    </source>
</evidence>
<evidence type="ECO:0000256" key="12">
    <source>
        <dbReference type="ARBA" id="ARBA00055986"/>
    </source>
</evidence>
<dbReference type="PROSITE" id="PS50059">
    <property type="entry name" value="FKBP_PPIASE"/>
    <property type="match status" value="4"/>
</dbReference>
<accession>A0AAE0Q153</accession>
<dbReference type="SUPFAM" id="SSF46689">
    <property type="entry name" value="Homeodomain-like"/>
    <property type="match status" value="1"/>
</dbReference>
<dbReference type="EC" id="5.2.1.8" evidence="3 13"/>
<dbReference type="GO" id="GO:0005509">
    <property type="term" value="F:calcium ion binding"/>
    <property type="evidence" value="ECO:0007669"/>
    <property type="project" value="InterPro"/>
</dbReference>
<dbReference type="FunFam" id="3.10.50.40:FF:000002">
    <property type="entry name" value="Peptidylprolyl isomerase"/>
    <property type="match status" value="3"/>
</dbReference>
<keyword evidence="5 15" id="KW-0732">Signal</keyword>
<keyword evidence="9 13" id="KW-0697">Rotamase</keyword>
<evidence type="ECO:0000256" key="5">
    <source>
        <dbReference type="ARBA" id="ARBA00022729"/>
    </source>
</evidence>